<sequence length="33" mass="3817">MYTPFKVVIKILTTDSSRKNQGDLREFLAGMKK</sequence>
<accession>Q6MHS0</accession>
<dbReference type="HOGENOM" id="CLU_3380728_0_0_7"/>
<proteinExistence type="predicted"/>
<reference evidence="1 2" key="1">
    <citation type="journal article" date="2004" name="Science">
        <title>A predator unmasked: life cycle of Bdellovibrio bacteriovorus from a genomic perspective.</title>
        <authorList>
            <person name="Rendulic S."/>
            <person name="Jagtap P."/>
            <person name="Rosinus A."/>
            <person name="Eppinger M."/>
            <person name="Baar C."/>
            <person name="Lanz C."/>
            <person name="Keller H."/>
            <person name="Lambert C."/>
            <person name="Evans K.J."/>
            <person name="Goesmann A."/>
            <person name="Meyer F."/>
            <person name="Sockett R.E."/>
            <person name="Schuster S.C."/>
        </authorList>
    </citation>
    <scope>NUCLEOTIDE SEQUENCE [LARGE SCALE GENOMIC DNA]</scope>
    <source>
        <strain evidence="2">ATCC 15356 / DSM 50701 / NCIMB 9529 / HD100</strain>
    </source>
</reference>
<dbReference type="AlphaFoldDB" id="Q6MHS0"/>
<protein>
    <submittedName>
        <fullName evidence="1">Uncharacterized protein</fullName>
    </submittedName>
</protein>
<dbReference type="EMBL" id="BX842655">
    <property type="protein sequence ID" value="CAE78262.1"/>
    <property type="molecule type" value="Genomic_DNA"/>
</dbReference>
<organism evidence="1 2">
    <name type="scientific">Bdellovibrio bacteriovorus (strain ATCC 15356 / DSM 50701 / NCIMB 9529 / HD100)</name>
    <dbReference type="NCBI Taxonomy" id="264462"/>
    <lineage>
        <taxon>Bacteria</taxon>
        <taxon>Pseudomonadati</taxon>
        <taxon>Bdellovibrionota</taxon>
        <taxon>Bdellovibrionia</taxon>
        <taxon>Bdellovibrionales</taxon>
        <taxon>Pseudobdellovibrionaceae</taxon>
        <taxon>Bdellovibrio</taxon>
    </lineage>
</organism>
<dbReference type="Proteomes" id="UP000008080">
    <property type="component" value="Chromosome"/>
</dbReference>
<evidence type="ECO:0000313" key="2">
    <source>
        <dbReference type="Proteomes" id="UP000008080"/>
    </source>
</evidence>
<dbReference type="STRING" id="264462.Bd3470"/>
<gene>
    <name evidence="1" type="ordered locus">Bd3470</name>
</gene>
<dbReference type="KEGG" id="bba:Bd3470"/>
<name>Q6MHS0_BDEBA</name>
<keyword evidence="2" id="KW-1185">Reference proteome</keyword>
<evidence type="ECO:0000313" key="1">
    <source>
        <dbReference type="EMBL" id="CAE78262.1"/>
    </source>
</evidence>